<protein>
    <submittedName>
        <fullName evidence="9">ABC transporter permease</fullName>
    </submittedName>
</protein>
<evidence type="ECO:0000256" key="2">
    <source>
        <dbReference type="ARBA" id="ARBA00022448"/>
    </source>
</evidence>
<dbReference type="Proteomes" id="UP001203945">
    <property type="component" value="Unassembled WGS sequence"/>
</dbReference>
<name>A0ABT1MLY7_9RHOB</name>
<dbReference type="PROSITE" id="PS50928">
    <property type="entry name" value="ABC_TM1"/>
    <property type="match status" value="1"/>
</dbReference>
<reference evidence="9 10" key="1">
    <citation type="submission" date="2022-03" db="EMBL/GenBank/DDBJ databases">
        <authorList>
            <person name="He Y."/>
        </authorList>
    </citation>
    <scope>NUCLEOTIDE SEQUENCE [LARGE SCALE GENOMIC DNA]</scope>
    <source>
        <strain evidence="9 10">TK19116</strain>
        <plasmid evidence="9">unnamed1</plasmid>
    </source>
</reference>
<evidence type="ECO:0000256" key="3">
    <source>
        <dbReference type="ARBA" id="ARBA00022475"/>
    </source>
</evidence>
<feature type="domain" description="ABC transmembrane type-1" evidence="8">
    <location>
        <begin position="41"/>
        <end position="223"/>
    </location>
</feature>
<keyword evidence="4 7" id="KW-0812">Transmembrane</keyword>
<dbReference type="SUPFAM" id="SSF161098">
    <property type="entry name" value="MetI-like"/>
    <property type="match status" value="1"/>
</dbReference>
<accession>A0ABT1MLY7</accession>
<dbReference type="PANTHER" id="PTHR30151">
    <property type="entry name" value="ALKANE SULFONATE ABC TRANSPORTER-RELATED, MEMBRANE SUBUNIT"/>
    <property type="match status" value="1"/>
</dbReference>
<evidence type="ECO:0000313" key="9">
    <source>
        <dbReference type="EMBL" id="MCQ0969293.1"/>
    </source>
</evidence>
<comment type="similarity">
    <text evidence="7">Belongs to the binding-protein-dependent transport system permease family.</text>
</comment>
<keyword evidence="9" id="KW-0614">Plasmid</keyword>
<dbReference type="InterPro" id="IPR035906">
    <property type="entry name" value="MetI-like_sf"/>
</dbReference>
<evidence type="ECO:0000256" key="7">
    <source>
        <dbReference type="RuleBase" id="RU363032"/>
    </source>
</evidence>
<evidence type="ECO:0000256" key="6">
    <source>
        <dbReference type="ARBA" id="ARBA00023136"/>
    </source>
</evidence>
<comment type="caution">
    <text evidence="9">The sequence shown here is derived from an EMBL/GenBank/DDBJ whole genome shotgun (WGS) entry which is preliminary data.</text>
</comment>
<evidence type="ECO:0000256" key="1">
    <source>
        <dbReference type="ARBA" id="ARBA00004651"/>
    </source>
</evidence>
<keyword evidence="3" id="KW-1003">Cell membrane</keyword>
<feature type="transmembrane region" description="Helical" evidence="7">
    <location>
        <begin position="45"/>
        <end position="67"/>
    </location>
</feature>
<feature type="transmembrane region" description="Helical" evidence="7">
    <location>
        <begin position="79"/>
        <end position="99"/>
    </location>
</feature>
<keyword evidence="2 7" id="KW-0813">Transport</keyword>
<keyword evidence="10" id="KW-1185">Reference proteome</keyword>
<dbReference type="PANTHER" id="PTHR30151:SF38">
    <property type="entry name" value="ALIPHATIC SULFONATES TRANSPORT PERMEASE PROTEIN SSUC-RELATED"/>
    <property type="match status" value="1"/>
</dbReference>
<feature type="transmembrane region" description="Helical" evidence="7">
    <location>
        <begin position="193"/>
        <end position="217"/>
    </location>
</feature>
<organism evidence="9 10">
    <name type="scientific">Paracoccus albicereus</name>
    <dbReference type="NCBI Taxonomy" id="2922394"/>
    <lineage>
        <taxon>Bacteria</taxon>
        <taxon>Pseudomonadati</taxon>
        <taxon>Pseudomonadota</taxon>
        <taxon>Alphaproteobacteria</taxon>
        <taxon>Rhodobacterales</taxon>
        <taxon>Paracoccaceae</taxon>
        <taxon>Paracoccus</taxon>
    </lineage>
</organism>
<evidence type="ECO:0000256" key="5">
    <source>
        <dbReference type="ARBA" id="ARBA00022989"/>
    </source>
</evidence>
<dbReference type="Pfam" id="PF00528">
    <property type="entry name" value="BPD_transp_1"/>
    <property type="match status" value="1"/>
</dbReference>
<sequence>MLALWSVVALITDRPQTTPAPWTVAARIGALATSGELWFHAGMTLFRVLASFAIAMAVGLALGLWMGRSRLVDSWLNPALVIALNIPALVVIVLAYIWIGLNEAAAITAVALNKIPVVTVMTREGTRALRPDLDDMARAFRMSRWARLRHVVLPQLAPHVAAAARAGISLIWKIVLVVEFLGRSNGVGFKIHLLFSSFDVAGVLAWAFAFVIVMLTIDLGVLRPWERRANRWRHDEA</sequence>
<evidence type="ECO:0000313" key="10">
    <source>
        <dbReference type="Proteomes" id="UP001203945"/>
    </source>
</evidence>
<keyword evidence="5 7" id="KW-1133">Transmembrane helix</keyword>
<proteinExistence type="inferred from homology"/>
<evidence type="ECO:0000259" key="8">
    <source>
        <dbReference type="PROSITE" id="PS50928"/>
    </source>
</evidence>
<dbReference type="InterPro" id="IPR000515">
    <property type="entry name" value="MetI-like"/>
</dbReference>
<evidence type="ECO:0000256" key="4">
    <source>
        <dbReference type="ARBA" id="ARBA00022692"/>
    </source>
</evidence>
<dbReference type="EMBL" id="JAKZEU010000001">
    <property type="protein sequence ID" value="MCQ0969293.1"/>
    <property type="molecule type" value="Genomic_DNA"/>
</dbReference>
<dbReference type="CDD" id="cd06261">
    <property type="entry name" value="TM_PBP2"/>
    <property type="match status" value="1"/>
</dbReference>
<gene>
    <name evidence="9" type="ORF">MLD63_02425</name>
</gene>
<dbReference type="Gene3D" id="1.10.3720.10">
    <property type="entry name" value="MetI-like"/>
    <property type="match status" value="1"/>
</dbReference>
<keyword evidence="6 7" id="KW-0472">Membrane</keyword>
<geneLocation type="plasmid" evidence="9">
    <name>unnamed1</name>
</geneLocation>
<dbReference type="RefSeq" id="WP_255328492.1">
    <property type="nucleotide sequence ID" value="NZ_JAKZEU010000001.1"/>
</dbReference>
<comment type="subcellular location">
    <subcellularLocation>
        <location evidence="1 7">Cell membrane</location>
        <topology evidence="1 7">Multi-pass membrane protein</topology>
    </subcellularLocation>
</comment>